<comment type="caution">
    <text evidence="1">The sequence shown here is derived from an EMBL/GenBank/DDBJ whole genome shotgun (WGS) entry which is preliminary data.</text>
</comment>
<dbReference type="AlphaFoldDB" id="A0A0F9DYT3"/>
<sequence>MTRVRASATTTALAASLVVKADRGTLYGLTGYNNRSSSQFIQIHDASSLPADAAVPTIVFQVPATSPFSLDYNEGREFQVGIVVSNSSTAATKTIGSADCWFDVQYI</sequence>
<gene>
    <name evidence="1" type="ORF">LCGC14_2140520</name>
</gene>
<reference evidence="1" key="1">
    <citation type="journal article" date="2015" name="Nature">
        <title>Complex archaea that bridge the gap between prokaryotes and eukaryotes.</title>
        <authorList>
            <person name="Spang A."/>
            <person name="Saw J.H."/>
            <person name="Jorgensen S.L."/>
            <person name="Zaremba-Niedzwiedzka K."/>
            <person name="Martijn J."/>
            <person name="Lind A.E."/>
            <person name="van Eijk R."/>
            <person name="Schleper C."/>
            <person name="Guy L."/>
            <person name="Ettema T.J."/>
        </authorList>
    </citation>
    <scope>NUCLEOTIDE SEQUENCE</scope>
</reference>
<proteinExistence type="predicted"/>
<name>A0A0F9DYT3_9ZZZZ</name>
<accession>A0A0F9DYT3</accession>
<protein>
    <submittedName>
        <fullName evidence="1">Uncharacterized protein</fullName>
    </submittedName>
</protein>
<dbReference type="EMBL" id="LAZR01027062">
    <property type="protein sequence ID" value="KKL66884.1"/>
    <property type="molecule type" value="Genomic_DNA"/>
</dbReference>
<organism evidence="1">
    <name type="scientific">marine sediment metagenome</name>
    <dbReference type="NCBI Taxonomy" id="412755"/>
    <lineage>
        <taxon>unclassified sequences</taxon>
        <taxon>metagenomes</taxon>
        <taxon>ecological metagenomes</taxon>
    </lineage>
</organism>
<evidence type="ECO:0000313" key="1">
    <source>
        <dbReference type="EMBL" id="KKL66884.1"/>
    </source>
</evidence>